<sequence length="194" mass="21251">MRENVDLRTGAILGFWSIICQFLAGVPYVSFIASVLSTVLLGISHFKLSKAYNERSIFRNTMLYFIFSVMGILAAGFILAPVFVKVMDFFANAPSKLTSSDIEALIMLLMPYSNKVLLAVGAFYVCFVIGTYLLAKAYHVLGFESGIGIFATAGNFLFYGGMGTIVLGLGFLVMMVGWVLAAVGYHKLQQITFE</sequence>
<organism evidence="2 3">
    <name type="scientific">Thermosulfidibacter takaii (strain DSM 17441 / JCM 13301 / NBRC 103674 / ABI70S6)</name>
    <dbReference type="NCBI Taxonomy" id="1298851"/>
    <lineage>
        <taxon>Bacteria</taxon>
        <taxon>Pseudomonadati</taxon>
        <taxon>Thermosulfidibacterota</taxon>
        <taxon>Thermosulfidibacteria</taxon>
        <taxon>Thermosulfidibacterales</taxon>
        <taxon>Thermosulfidibacteraceae</taxon>
    </lineage>
</organism>
<dbReference type="EMBL" id="AP013035">
    <property type="protein sequence ID" value="BAT70901.1"/>
    <property type="molecule type" value="Genomic_DNA"/>
</dbReference>
<keyword evidence="1" id="KW-0812">Transmembrane</keyword>
<dbReference type="Proteomes" id="UP000063234">
    <property type="component" value="Chromosome"/>
</dbReference>
<evidence type="ECO:0000313" key="3">
    <source>
        <dbReference type="Proteomes" id="UP000063234"/>
    </source>
</evidence>
<feature type="transmembrane region" description="Helical" evidence="1">
    <location>
        <begin position="116"/>
        <end position="134"/>
    </location>
</feature>
<gene>
    <name evidence="2" type="ORF">TST_0091</name>
</gene>
<keyword evidence="1" id="KW-0472">Membrane</keyword>
<dbReference type="AlphaFoldDB" id="A0A0S3QRD8"/>
<feature type="transmembrane region" description="Helical" evidence="1">
    <location>
        <begin position="141"/>
        <end position="159"/>
    </location>
</feature>
<keyword evidence="3" id="KW-1185">Reference proteome</keyword>
<feature type="transmembrane region" description="Helical" evidence="1">
    <location>
        <begin position="62"/>
        <end position="84"/>
    </location>
</feature>
<name>A0A0S3QRD8_THET7</name>
<dbReference type="KEGG" id="ttk:TST_0091"/>
<dbReference type="STRING" id="1298851.TST_0091"/>
<evidence type="ECO:0000256" key="1">
    <source>
        <dbReference type="SAM" id="Phobius"/>
    </source>
</evidence>
<proteinExistence type="predicted"/>
<evidence type="ECO:0008006" key="4">
    <source>
        <dbReference type="Google" id="ProtNLM"/>
    </source>
</evidence>
<dbReference type="InterPro" id="IPR010397">
    <property type="entry name" value="DUF996"/>
</dbReference>
<dbReference type="Pfam" id="PF06195">
    <property type="entry name" value="DUF996"/>
    <property type="match status" value="1"/>
</dbReference>
<feature type="transmembrane region" description="Helical" evidence="1">
    <location>
        <begin position="165"/>
        <end position="185"/>
    </location>
</feature>
<reference evidence="3" key="1">
    <citation type="journal article" date="2018" name="Science">
        <title>A primordial and reversible TCA cycle in a facultatively chemolithoautotrophic thermophile.</title>
        <authorList>
            <person name="Nunoura T."/>
            <person name="Chikaraishi Y."/>
            <person name="Izaki R."/>
            <person name="Suwa T."/>
            <person name="Sato T."/>
            <person name="Harada T."/>
            <person name="Mori K."/>
            <person name="Kato Y."/>
            <person name="Miyazaki M."/>
            <person name="Shimamura S."/>
            <person name="Yanagawa K."/>
            <person name="Shuto A."/>
            <person name="Ohkouchi N."/>
            <person name="Fujita N."/>
            <person name="Takaki Y."/>
            <person name="Atomi H."/>
            <person name="Takai K."/>
        </authorList>
    </citation>
    <scope>NUCLEOTIDE SEQUENCE [LARGE SCALE GENOMIC DNA]</scope>
    <source>
        <strain evidence="3">DSM 17441 / JCM 13301 / NBRC 103674 / ABI70S6</strain>
    </source>
</reference>
<accession>A0A0S3QRD8</accession>
<dbReference type="RefSeq" id="WP_068548633.1">
    <property type="nucleotide sequence ID" value="NZ_AP013035.1"/>
</dbReference>
<keyword evidence="1" id="KW-1133">Transmembrane helix</keyword>
<feature type="transmembrane region" description="Helical" evidence="1">
    <location>
        <begin position="12"/>
        <end position="41"/>
    </location>
</feature>
<protein>
    <recommendedName>
        <fullName evidence="4">DUF996 domain-containing protein</fullName>
    </recommendedName>
</protein>
<evidence type="ECO:0000313" key="2">
    <source>
        <dbReference type="EMBL" id="BAT70901.1"/>
    </source>
</evidence>